<dbReference type="Pfam" id="PF00583">
    <property type="entry name" value="Acetyltransf_1"/>
    <property type="match status" value="1"/>
</dbReference>
<feature type="compositionally biased region" description="Basic and acidic residues" evidence="2">
    <location>
        <begin position="601"/>
        <end position="615"/>
    </location>
</feature>
<evidence type="ECO:0000313" key="4">
    <source>
        <dbReference type="EMBL" id="KAL3776464.1"/>
    </source>
</evidence>
<evidence type="ECO:0000256" key="2">
    <source>
        <dbReference type="SAM" id="MobiDB-lite"/>
    </source>
</evidence>
<dbReference type="AlphaFoldDB" id="A0ABD3NKN7"/>
<dbReference type="SUPFAM" id="SSF55729">
    <property type="entry name" value="Acyl-CoA N-acyltransferases (Nat)"/>
    <property type="match status" value="1"/>
</dbReference>
<accession>A0ABD3NKN7</accession>
<gene>
    <name evidence="4" type="ORF">ACHAW5_006910</name>
</gene>
<dbReference type="Gene3D" id="3.40.630.30">
    <property type="match status" value="1"/>
</dbReference>
<name>A0ABD3NKN7_9STRA</name>
<dbReference type="PANTHER" id="PTHR16517:SF7">
    <property type="entry name" value="PROTEIN KING TUBBY"/>
    <property type="match status" value="1"/>
</dbReference>
<dbReference type="InterPro" id="IPR000007">
    <property type="entry name" value="Tubby_C"/>
</dbReference>
<protein>
    <recommendedName>
        <fullName evidence="3">N-acetyltransferase domain-containing protein</fullName>
    </recommendedName>
</protein>
<reference evidence="4 5" key="1">
    <citation type="submission" date="2024-10" db="EMBL/GenBank/DDBJ databases">
        <title>Updated reference genomes for cyclostephanoid diatoms.</title>
        <authorList>
            <person name="Roberts W.R."/>
            <person name="Alverson A.J."/>
        </authorList>
    </citation>
    <scope>NUCLEOTIDE SEQUENCE [LARGE SCALE GENOMIC DNA]</scope>
    <source>
        <strain evidence="4 5">AJA276-08</strain>
    </source>
</reference>
<comment type="caution">
    <text evidence="4">The sequence shown here is derived from an EMBL/GenBank/DDBJ whole genome shotgun (WGS) entry which is preliminary data.</text>
</comment>
<dbReference type="InterPro" id="IPR000182">
    <property type="entry name" value="GNAT_dom"/>
</dbReference>
<feature type="domain" description="N-acetyltransferase" evidence="3">
    <location>
        <begin position="87"/>
        <end position="245"/>
    </location>
</feature>
<dbReference type="InterPro" id="IPR016181">
    <property type="entry name" value="Acyl_CoA_acyltransferase"/>
</dbReference>
<dbReference type="PANTHER" id="PTHR16517">
    <property type="entry name" value="TUBBY-RELATED"/>
    <property type="match status" value="1"/>
</dbReference>
<dbReference type="Proteomes" id="UP001530315">
    <property type="component" value="Unassembled WGS sequence"/>
</dbReference>
<feature type="region of interest" description="Disordered" evidence="2">
    <location>
        <begin position="344"/>
        <end position="367"/>
    </location>
</feature>
<dbReference type="InterPro" id="IPR025659">
    <property type="entry name" value="Tubby-like_C"/>
</dbReference>
<dbReference type="PROSITE" id="PS51186">
    <property type="entry name" value="GNAT"/>
    <property type="match status" value="1"/>
</dbReference>
<feature type="region of interest" description="Disordered" evidence="2">
    <location>
        <begin position="522"/>
        <end position="615"/>
    </location>
</feature>
<proteinExistence type="inferred from homology"/>
<dbReference type="Gene3D" id="3.20.90.10">
    <property type="entry name" value="Tubby Protein, Chain A"/>
    <property type="match status" value="1"/>
</dbReference>
<dbReference type="PRINTS" id="PR01573">
    <property type="entry name" value="SUPERTUBBY"/>
</dbReference>
<evidence type="ECO:0000256" key="1">
    <source>
        <dbReference type="ARBA" id="ARBA00007129"/>
    </source>
</evidence>
<dbReference type="CDD" id="cd04301">
    <property type="entry name" value="NAT_SF"/>
    <property type="match status" value="1"/>
</dbReference>
<dbReference type="Pfam" id="PF01167">
    <property type="entry name" value="Tub"/>
    <property type="match status" value="1"/>
</dbReference>
<dbReference type="SUPFAM" id="SSF54518">
    <property type="entry name" value="Tubby C-terminal domain-like"/>
    <property type="match status" value="1"/>
</dbReference>
<dbReference type="EMBL" id="JALLAZ020001352">
    <property type="protein sequence ID" value="KAL3776464.1"/>
    <property type="molecule type" value="Genomic_DNA"/>
</dbReference>
<keyword evidence="5" id="KW-1185">Reference proteome</keyword>
<sequence>MSRPKNYRIRRASIPRIDVHAGVDDCDDYFVQRASSRARALDVRVFRGFSSSAREYASEQRLVGNDLSEERAVDILMKDHDEDGNYVMKRGIYANGGPYVPETYFVAIYNGTVPSRMESFARQNGIVGVVSAQLRASLVADDDDPPAAVGLPVRPIPSPHVYVANMRVDERMQRRGVAMALLSSVISWNARMHGATPMVLSVDNDNVGAMRLYEKFGSDDTTKSIDSMENYASRSSMLRRQREAALRRRSNQIPPVIDGNCEDGIRPVSRRMSYATTTAMADVLAWDEAKKKERIEARIKEEEIRKAEEAKMRAEAEVEEAEEEIRRAEIEKFERHQVDLQRKLAKEQNERDKAARKLEDEKIESRRQEEAKAEAQRLEAEKLVKERMEKERVEKERVEKERVEKDKFADLERRLAEAEKARIEAERLAKRACRMEQQLSKERRFSTPFLQTNETIDPKCDPKNECHNSNGMRTCHHHHPSSEINQTRTMVCNKEVNDQYTQDMSGSNIGYQRYLSTFHQPSGVDYDGSSGGERADDTTVSSESLDGGGPTRFSPVLQVDRNRPTTAPISKQPEMRDTKIKRSVSTRSLTFTNTDATEEASSDKETPPRDDSKLTSDKILSLQRITSIESLNLDDPIYMCSFLMKPCPKGLGMIQCCIRRNKGIKNALFPEYRMYLKSSDGKSETFLMTSKKRAGNTTSNYLISMSRNDHDKDSDNILGKLRSNFLGTEYHIYDHGRNPEYEESYYDEKNDEEIRCELGAILYAASTSLGSKGPRKMKVCISKVDEDGTPLKVWHPTKKDDESMATCLKKETSSLDKLFLLENTPPSWNNEAGAYVLNFNGRVTMASVKNFQLCTHDDTQIMQFGRIGNDEFSLDVQWPMSLFQAFAVALSSFDSKLGCD</sequence>
<comment type="similarity">
    <text evidence="1">Belongs to the TUB family.</text>
</comment>
<organism evidence="4 5">
    <name type="scientific">Stephanodiscus triporus</name>
    <dbReference type="NCBI Taxonomy" id="2934178"/>
    <lineage>
        <taxon>Eukaryota</taxon>
        <taxon>Sar</taxon>
        <taxon>Stramenopiles</taxon>
        <taxon>Ochrophyta</taxon>
        <taxon>Bacillariophyta</taxon>
        <taxon>Coscinodiscophyceae</taxon>
        <taxon>Thalassiosirophycidae</taxon>
        <taxon>Stephanodiscales</taxon>
        <taxon>Stephanodiscaceae</taxon>
        <taxon>Stephanodiscus</taxon>
    </lineage>
</organism>
<evidence type="ECO:0000259" key="3">
    <source>
        <dbReference type="PROSITE" id="PS51186"/>
    </source>
</evidence>
<feature type="compositionally biased region" description="Polar residues" evidence="2">
    <location>
        <begin position="585"/>
        <end position="595"/>
    </location>
</feature>
<evidence type="ECO:0000313" key="5">
    <source>
        <dbReference type="Proteomes" id="UP001530315"/>
    </source>
</evidence>